<evidence type="ECO:0000313" key="4">
    <source>
        <dbReference type="Proteomes" id="UP000005237"/>
    </source>
</evidence>
<name>A0A8R1E574_CAEJA</name>
<dbReference type="GO" id="GO:0042134">
    <property type="term" value="F:rRNA primary transcript binding"/>
    <property type="evidence" value="ECO:0007669"/>
    <property type="project" value="InterPro"/>
</dbReference>
<reference evidence="4" key="1">
    <citation type="submission" date="2010-08" db="EMBL/GenBank/DDBJ databases">
        <authorList>
            <consortium name="Caenorhabditis japonica Sequencing Consortium"/>
            <person name="Wilson R.K."/>
        </authorList>
    </citation>
    <scope>NUCLEOTIDE SEQUENCE [LARGE SCALE GENOMIC DNA]</scope>
    <source>
        <strain evidence="4">DF5081</strain>
    </source>
</reference>
<feature type="domain" description="Brix" evidence="2">
    <location>
        <begin position="78"/>
        <end position="259"/>
    </location>
</feature>
<evidence type="ECO:0000259" key="2">
    <source>
        <dbReference type="PROSITE" id="PS50833"/>
    </source>
</evidence>
<dbReference type="Pfam" id="PF04427">
    <property type="entry name" value="Brix"/>
    <property type="match status" value="1"/>
</dbReference>
<dbReference type="OMA" id="IGTMSEQ"/>
<accession>A0A8R1E574</accession>
<dbReference type="Proteomes" id="UP000005237">
    <property type="component" value="Unassembled WGS sequence"/>
</dbReference>
<dbReference type="GO" id="GO:0042274">
    <property type="term" value="P:ribosomal small subunit biogenesis"/>
    <property type="evidence" value="ECO:0007669"/>
    <property type="project" value="UniProtKB-ARBA"/>
</dbReference>
<proteinExistence type="predicted"/>
<dbReference type="InterPro" id="IPR044281">
    <property type="entry name" value="IMP4/RPF1"/>
</dbReference>
<dbReference type="SUPFAM" id="SSF52954">
    <property type="entry name" value="Class II aaRS ABD-related"/>
    <property type="match status" value="1"/>
</dbReference>
<dbReference type="GO" id="GO:0034457">
    <property type="term" value="C:Mpp10 complex"/>
    <property type="evidence" value="ECO:0007669"/>
    <property type="project" value="UniProtKB-ARBA"/>
</dbReference>
<dbReference type="SMART" id="SM00879">
    <property type="entry name" value="Brix"/>
    <property type="match status" value="1"/>
</dbReference>
<evidence type="ECO:0000313" key="3">
    <source>
        <dbReference type="EnsemblMetazoa" id="CJA18964.1"/>
    </source>
</evidence>
<dbReference type="GO" id="GO:0032040">
    <property type="term" value="C:small-subunit processome"/>
    <property type="evidence" value="ECO:0007669"/>
    <property type="project" value="TreeGrafter"/>
</dbReference>
<dbReference type="PROSITE" id="PS50833">
    <property type="entry name" value="BRIX"/>
    <property type="match status" value="1"/>
</dbReference>
<dbReference type="GO" id="GO:0006364">
    <property type="term" value="P:rRNA processing"/>
    <property type="evidence" value="ECO:0007669"/>
    <property type="project" value="InterPro"/>
</dbReference>
<dbReference type="FunFam" id="3.40.50.10480:FF:000001">
    <property type="entry name" value="IMP4, U3 small nucleolar ribonucleoprotein"/>
    <property type="match status" value="1"/>
</dbReference>
<dbReference type="EnsemblMetazoa" id="CJA18964.1">
    <property type="protein sequence ID" value="CJA18964.1"/>
    <property type="gene ID" value="WBGene00138170"/>
</dbReference>
<organism evidence="3 4">
    <name type="scientific">Caenorhabditis japonica</name>
    <dbReference type="NCBI Taxonomy" id="281687"/>
    <lineage>
        <taxon>Eukaryota</taxon>
        <taxon>Metazoa</taxon>
        <taxon>Ecdysozoa</taxon>
        <taxon>Nematoda</taxon>
        <taxon>Chromadorea</taxon>
        <taxon>Rhabditida</taxon>
        <taxon>Rhabditina</taxon>
        <taxon>Rhabditomorpha</taxon>
        <taxon>Rhabditoidea</taxon>
        <taxon>Rhabditidae</taxon>
        <taxon>Peloderinae</taxon>
        <taxon>Caenorhabditis</taxon>
    </lineage>
</organism>
<feature type="coiled-coil region" evidence="1">
    <location>
        <begin position="15"/>
        <end position="45"/>
    </location>
</feature>
<dbReference type="InterPro" id="IPR007109">
    <property type="entry name" value="Brix"/>
</dbReference>
<dbReference type="GO" id="GO:0005654">
    <property type="term" value="C:nucleoplasm"/>
    <property type="evidence" value="ECO:0007669"/>
    <property type="project" value="UniProtKB-ARBA"/>
</dbReference>
<evidence type="ECO:0000256" key="1">
    <source>
        <dbReference type="SAM" id="Coils"/>
    </source>
</evidence>
<reference evidence="3" key="2">
    <citation type="submission" date="2022-06" db="UniProtKB">
        <authorList>
            <consortium name="EnsemblMetazoa"/>
        </authorList>
    </citation>
    <scope>IDENTIFICATION</scope>
    <source>
        <strain evidence="3">DF5081</strain>
    </source>
</reference>
<dbReference type="PANTHER" id="PTHR22734:SF2">
    <property type="entry name" value="U3 SMALL NUCLEOLAR RIBONUCLEOPROTEIN PROTEIN IMP4"/>
    <property type="match status" value="1"/>
</dbReference>
<sequence length="289" mass="33407">MIRRENRLRREYIFRKSLEEKQKTLEEKREKIRDALENNAKIDYNLRNDAVELAKGSEWGGQSSEVDNEYRWAGAQDPKIVITTSRDPSSRLKMFSKEMKLIFPNSQRINRGHYDVKQVVQACKAQDSTDLIILTETRGNPDGMIVCHLPFGPTAFFSLHNVVMRHDIPNCGTMSEQYPHLIVDNLNSKLGLRFATILKHLYPVPSPDSKRVITFSNAEDYISFRHHVFKTEADGEIELTEVGPRFEMKPYQIKLGTLENLAAAEDEWVLRSYTNTARKRNFLSIATDE</sequence>
<dbReference type="AlphaFoldDB" id="A0A8R1E574"/>
<keyword evidence="4" id="KW-1185">Reference proteome</keyword>
<dbReference type="Gene3D" id="3.40.50.10480">
    <property type="entry name" value="Probable brix-domain ribosomal biogenesis protein"/>
    <property type="match status" value="1"/>
</dbReference>
<keyword evidence="1" id="KW-0175">Coiled coil</keyword>
<dbReference type="PANTHER" id="PTHR22734">
    <property type="entry name" value="U3 SMALL NUCLEOLAR RIBONUCLEOPROTEIN PROTEIN IMP4"/>
    <property type="match status" value="1"/>
</dbReference>
<protein>
    <submittedName>
        <fullName evidence="3">Brix domain-containing protein</fullName>
    </submittedName>
</protein>
<dbReference type="GO" id="GO:0030515">
    <property type="term" value="F:snoRNA binding"/>
    <property type="evidence" value="ECO:0007669"/>
    <property type="project" value="TreeGrafter"/>
</dbReference>